<evidence type="ECO:0000313" key="2">
    <source>
        <dbReference type="EMBL" id="KAG0242774.1"/>
    </source>
</evidence>
<organism evidence="2 3">
    <name type="scientific">Mortierella polycephala</name>
    <dbReference type="NCBI Taxonomy" id="41804"/>
    <lineage>
        <taxon>Eukaryota</taxon>
        <taxon>Fungi</taxon>
        <taxon>Fungi incertae sedis</taxon>
        <taxon>Mucoromycota</taxon>
        <taxon>Mortierellomycotina</taxon>
        <taxon>Mortierellomycetes</taxon>
        <taxon>Mortierellales</taxon>
        <taxon>Mortierellaceae</taxon>
        <taxon>Mortierella</taxon>
    </lineage>
</organism>
<dbReference type="OrthoDB" id="10350731at2759"/>
<proteinExistence type="predicted"/>
<feature type="non-terminal residue" evidence="2">
    <location>
        <position position="166"/>
    </location>
</feature>
<name>A0A9P6PK26_9FUNG</name>
<feature type="region of interest" description="Disordered" evidence="1">
    <location>
        <begin position="98"/>
        <end position="132"/>
    </location>
</feature>
<reference evidence="2" key="1">
    <citation type="journal article" date="2020" name="Fungal Divers.">
        <title>Resolving the Mortierellaceae phylogeny through synthesis of multi-gene phylogenetics and phylogenomics.</title>
        <authorList>
            <person name="Vandepol N."/>
            <person name="Liber J."/>
            <person name="Desiro A."/>
            <person name="Na H."/>
            <person name="Kennedy M."/>
            <person name="Barry K."/>
            <person name="Grigoriev I.V."/>
            <person name="Miller A.N."/>
            <person name="O'Donnell K."/>
            <person name="Stajich J.E."/>
            <person name="Bonito G."/>
        </authorList>
    </citation>
    <scope>NUCLEOTIDE SEQUENCE</scope>
    <source>
        <strain evidence="2">KOD948</strain>
    </source>
</reference>
<protein>
    <recommendedName>
        <fullName evidence="4">Retrotransposon gag domain-containing protein</fullName>
    </recommendedName>
</protein>
<keyword evidence="3" id="KW-1185">Reference proteome</keyword>
<dbReference type="EMBL" id="JAAAJA010002169">
    <property type="protein sequence ID" value="KAG0242774.1"/>
    <property type="molecule type" value="Genomic_DNA"/>
</dbReference>
<evidence type="ECO:0000313" key="3">
    <source>
        <dbReference type="Proteomes" id="UP000726737"/>
    </source>
</evidence>
<sequence length="166" mass="18554">MLRARFQNPHLTLTLRAAAHKCIRRQGEDVNAFCMRYVAIADQIPDKTDVDKMLELIAKLPAGLANKLRDKLHTIDSLYELVNLAGRLSQSHESWTLFAPPQRAPGPSRPSPYSHGPEHRHHSAPAMAPTPDDMAMDLTAMQARGFTSEELELAAMQTRAFTSQTR</sequence>
<gene>
    <name evidence="2" type="ORF">BG011_003244</name>
</gene>
<comment type="caution">
    <text evidence="2">The sequence shown here is derived from an EMBL/GenBank/DDBJ whole genome shotgun (WGS) entry which is preliminary data.</text>
</comment>
<dbReference type="AlphaFoldDB" id="A0A9P6PK26"/>
<evidence type="ECO:0008006" key="4">
    <source>
        <dbReference type="Google" id="ProtNLM"/>
    </source>
</evidence>
<evidence type="ECO:0000256" key="1">
    <source>
        <dbReference type="SAM" id="MobiDB-lite"/>
    </source>
</evidence>
<dbReference type="Proteomes" id="UP000726737">
    <property type="component" value="Unassembled WGS sequence"/>
</dbReference>
<accession>A0A9P6PK26</accession>